<reference evidence="1 2" key="1">
    <citation type="submission" date="2015-10" db="EMBL/GenBank/DDBJ databases">
        <title>Metagenome-Assembled Genomes uncover a global brackish microbiome.</title>
        <authorList>
            <person name="Hugerth L.W."/>
            <person name="Larsson J."/>
            <person name="Alneberg J."/>
            <person name="Lindh M.V."/>
            <person name="Legrand C."/>
            <person name="Pinhassi J."/>
            <person name="Andersson A.F."/>
        </authorList>
    </citation>
    <scope>NUCLEOTIDE SEQUENCE [LARGE SCALE GENOMIC DNA]</scope>
    <source>
        <strain evidence="1">BACL26 MAG-121220-bin70</strain>
    </source>
</reference>
<evidence type="ECO:0000313" key="2">
    <source>
        <dbReference type="Proteomes" id="UP000051213"/>
    </source>
</evidence>
<protein>
    <recommendedName>
        <fullName evidence="3">DNA polymerase III subunit chi</fullName>
    </recommendedName>
</protein>
<dbReference type="PANTHER" id="PTHR38767:SF1">
    <property type="entry name" value="DNA POLYMERASE III SUBUNIT CHI"/>
    <property type="match status" value="1"/>
</dbReference>
<dbReference type="GO" id="GO:0006260">
    <property type="term" value="P:DNA replication"/>
    <property type="evidence" value="ECO:0007669"/>
    <property type="project" value="InterPro"/>
</dbReference>
<name>A0A0R2U5Q1_9GAMM</name>
<dbReference type="EMBL" id="LICA01000317">
    <property type="protein sequence ID" value="KRO92619.1"/>
    <property type="molecule type" value="Genomic_DNA"/>
</dbReference>
<dbReference type="Pfam" id="PF04364">
    <property type="entry name" value="DNA_pol3_chi"/>
    <property type="match status" value="1"/>
</dbReference>
<dbReference type="GO" id="GO:0003887">
    <property type="term" value="F:DNA-directed DNA polymerase activity"/>
    <property type="evidence" value="ECO:0007669"/>
    <property type="project" value="InterPro"/>
</dbReference>
<dbReference type="Proteomes" id="UP000051213">
    <property type="component" value="Unassembled WGS sequence"/>
</dbReference>
<dbReference type="GO" id="GO:0032298">
    <property type="term" value="P:positive regulation of DNA-templated DNA replication initiation"/>
    <property type="evidence" value="ECO:0007669"/>
    <property type="project" value="TreeGrafter"/>
</dbReference>
<dbReference type="InterPro" id="IPR007459">
    <property type="entry name" value="DNA_pol3_chi"/>
</dbReference>
<dbReference type="Gene3D" id="3.40.50.10110">
    <property type="entry name" value="DNA polymerase III subunit chi"/>
    <property type="match status" value="1"/>
</dbReference>
<organism evidence="1 2">
    <name type="scientific">SAR92 bacterium BACL26 MAG-121220-bin70</name>
    <dbReference type="NCBI Taxonomy" id="1655626"/>
    <lineage>
        <taxon>Bacteria</taxon>
        <taxon>Pseudomonadati</taxon>
        <taxon>Pseudomonadota</taxon>
        <taxon>Gammaproteobacteria</taxon>
        <taxon>Cellvibrionales</taxon>
        <taxon>Porticoccaceae</taxon>
        <taxon>SAR92 clade</taxon>
    </lineage>
</organism>
<dbReference type="InterPro" id="IPR036768">
    <property type="entry name" value="PolIII_chi_sf"/>
</dbReference>
<comment type="caution">
    <text evidence="1">The sequence shown here is derived from an EMBL/GenBank/DDBJ whole genome shotgun (WGS) entry which is preliminary data.</text>
</comment>
<dbReference type="AlphaFoldDB" id="A0A0R2U5Q1"/>
<sequence>MTKVTFYKLLGDQSLALALVCQLVQKSLKANQQVLCLVSDSLVAQQLDEKLWAFNSASFLPHAQGVDQTPVAISCGLEPGEHHQVLINFQPQIPTWFSRFDRVIEIIYQQPDYEQAKRDNFRFYKERGYQLDFHDLSERFKA</sequence>
<gene>
    <name evidence="1" type="ORF">ABS24_07125</name>
</gene>
<dbReference type="GO" id="GO:0003677">
    <property type="term" value="F:DNA binding"/>
    <property type="evidence" value="ECO:0007669"/>
    <property type="project" value="InterPro"/>
</dbReference>
<evidence type="ECO:0008006" key="3">
    <source>
        <dbReference type="Google" id="ProtNLM"/>
    </source>
</evidence>
<dbReference type="SUPFAM" id="SSF102400">
    <property type="entry name" value="DNA polymerase III chi subunit"/>
    <property type="match status" value="1"/>
</dbReference>
<evidence type="ECO:0000313" key="1">
    <source>
        <dbReference type="EMBL" id="KRO92619.1"/>
    </source>
</evidence>
<dbReference type="PANTHER" id="PTHR38767">
    <property type="entry name" value="DNA POLYMERASE III SUBUNIT CHI"/>
    <property type="match status" value="1"/>
</dbReference>
<proteinExistence type="predicted"/>
<accession>A0A0R2U5Q1</accession>